<reference evidence="1 2" key="1">
    <citation type="submission" date="2017-09" db="EMBL/GenBank/DDBJ databases">
        <title>Large-scale bioinformatics analysis of Bacillus genomes uncovers conserved roles of natural products in bacterial physiology.</title>
        <authorList>
            <consortium name="Agbiome Team Llc"/>
            <person name="Bleich R.M."/>
            <person name="Grubbs K.J."/>
            <person name="Santa Maria K.C."/>
            <person name="Allen S.E."/>
            <person name="Farag S."/>
            <person name="Shank E.A."/>
            <person name="Bowers A."/>
        </authorList>
    </citation>
    <scope>NUCLEOTIDE SEQUENCE [LARGE SCALE GENOMIC DNA]</scope>
    <source>
        <strain evidence="1 2">AFS058004</strain>
    </source>
</reference>
<accession>A0A9X7GKI7</accession>
<dbReference type="AlphaFoldDB" id="A0A9X7GKI7"/>
<comment type="caution">
    <text evidence="1">The sequence shown here is derived from an EMBL/GenBank/DDBJ whole genome shotgun (WGS) entry which is preliminary data.</text>
</comment>
<dbReference type="Proteomes" id="UP000222944">
    <property type="component" value="Unassembled WGS sequence"/>
</dbReference>
<name>A0A9X7GKI7_BACTU</name>
<protein>
    <submittedName>
        <fullName evidence="1">Uncharacterized protein</fullName>
    </submittedName>
</protein>
<gene>
    <name evidence="1" type="ORF">CN899_08075</name>
</gene>
<sequence length="60" mass="7152">MKMEKYKKISLADMLVLIANGEFNEIYLQQKSTGLVKTIDCNWKLNKFVKYKFFKREGVE</sequence>
<evidence type="ECO:0000313" key="2">
    <source>
        <dbReference type="Proteomes" id="UP000222944"/>
    </source>
</evidence>
<organism evidence="1 2">
    <name type="scientific">Bacillus thuringiensis</name>
    <dbReference type="NCBI Taxonomy" id="1428"/>
    <lineage>
        <taxon>Bacteria</taxon>
        <taxon>Bacillati</taxon>
        <taxon>Bacillota</taxon>
        <taxon>Bacilli</taxon>
        <taxon>Bacillales</taxon>
        <taxon>Bacillaceae</taxon>
        <taxon>Bacillus</taxon>
        <taxon>Bacillus cereus group</taxon>
    </lineage>
</organism>
<proteinExistence type="predicted"/>
<evidence type="ECO:0000313" key="1">
    <source>
        <dbReference type="EMBL" id="PGH85787.1"/>
    </source>
</evidence>
<dbReference type="EMBL" id="NUFN01000007">
    <property type="protein sequence ID" value="PGH85787.1"/>
    <property type="molecule type" value="Genomic_DNA"/>
</dbReference>